<dbReference type="SUPFAM" id="SSF51011">
    <property type="entry name" value="Glycosyl hydrolase domain"/>
    <property type="match status" value="1"/>
</dbReference>
<name>A0ABP0GE73_CLALP</name>
<sequence>MKAFLVINKEEYDMAGHFLTGLPIGDYCDIISGIYVNNACSGPGNCVNVDANGYAVLNIRQGSNSVVALHVDVPCCAPGACSSNLPPPPSK</sequence>
<dbReference type="InterPro" id="IPR006048">
    <property type="entry name" value="A-amylase/branching_C"/>
</dbReference>
<protein>
    <recommendedName>
        <fullName evidence="2">Alpha-amylase C-terminal domain-containing protein</fullName>
    </recommendedName>
</protein>
<evidence type="ECO:0000259" key="2">
    <source>
        <dbReference type="SMART" id="SM00632"/>
    </source>
</evidence>
<evidence type="ECO:0000313" key="3">
    <source>
        <dbReference type="EMBL" id="CAK8689253.1"/>
    </source>
</evidence>
<dbReference type="InterPro" id="IPR031319">
    <property type="entry name" value="A-amylase_C"/>
</dbReference>
<dbReference type="InterPro" id="IPR013780">
    <property type="entry name" value="Glyco_hydro_b"/>
</dbReference>
<feature type="domain" description="Alpha-amylase C-terminal" evidence="2">
    <location>
        <begin position="2"/>
        <end position="74"/>
    </location>
</feature>
<reference evidence="3 4" key="1">
    <citation type="submission" date="2024-02" db="EMBL/GenBank/DDBJ databases">
        <authorList>
            <person name="Daric V."/>
            <person name="Darras S."/>
        </authorList>
    </citation>
    <scope>NUCLEOTIDE SEQUENCE [LARGE SCALE GENOMIC DNA]</scope>
</reference>
<dbReference type="Proteomes" id="UP001642483">
    <property type="component" value="Unassembled WGS sequence"/>
</dbReference>
<comment type="similarity">
    <text evidence="1">Belongs to the glycosyl hydrolase 13 family.</text>
</comment>
<keyword evidence="4" id="KW-1185">Reference proteome</keyword>
<proteinExistence type="inferred from homology"/>
<organism evidence="3 4">
    <name type="scientific">Clavelina lepadiformis</name>
    <name type="common">Light-bulb sea squirt</name>
    <name type="synonym">Ascidia lepadiformis</name>
    <dbReference type="NCBI Taxonomy" id="159417"/>
    <lineage>
        <taxon>Eukaryota</taxon>
        <taxon>Metazoa</taxon>
        <taxon>Chordata</taxon>
        <taxon>Tunicata</taxon>
        <taxon>Ascidiacea</taxon>
        <taxon>Aplousobranchia</taxon>
        <taxon>Clavelinidae</taxon>
        <taxon>Clavelina</taxon>
    </lineage>
</organism>
<dbReference type="Pfam" id="PF02806">
    <property type="entry name" value="Alpha-amylase_C"/>
    <property type="match status" value="1"/>
</dbReference>
<evidence type="ECO:0000256" key="1">
    <source>
        <dbReference type="ARBA" id="ARBA00008061"/>
    </source>
</evidence>
<accession>A0ABP0GE73</accession>
<gene>
    <name evidence="3" type="ORF">CVLEPA_LOCUS21285</name>
</gene>
<evidence type="ECO:0000313" key="4">
    <source>
        <dbReference type="Proteomes" id="UP001642483"/>
    </source>
</evidence>
<dbReference type="Gene3D" id="2.60.40.1180">
    <property type="entry name" value="Golgi alpha-mannosidase II"/>
    <property type="match status" value="1"/>
</dbReference>
<comment type="caution">
    <text evidence="3">The sequence shown here is derived from an EMBL/GenBank/DDBJ whole genome shotgun (WGS) entry which is preliminary data.</text>
</comment>
<dbReference type="SMART" id="SM00632">
    <property type="entry name" value="Aamy_C"/>
    <property type="match status" value="1"/>
</dbReference>
<dbReference type="EMBL" id="CAWYQH010000108">
    <property type="protein sequence ID" value="CAK8689253.1"/>
    <property type="molecule type" value="Genomic_DNA"/>
</dbReference>